<reference evidence="6 7" key="1">
    <citation type="submission" date="2024-11" db="EMBL/GenBank/DDBJ databases">
        <title>A near-complete genome assembly of Cinchona calisaya.</title>
        <authorList>
            <person name="Lian D.C."/>
            <person name="Zhao X.W."/>
            <person name="Wei L."/>
        </authorList>
    </citation>
    <scope>NUCLEOTIDE SEQUENCE [LARGE SCALE GENOMIC DNA]</scope>
    <source>
        <tissue evidence="6">Nenye</tissue>
    </source>
</reference>
<evidence type="ECO:0000313" key="7">
    <source>
        <dbReference type="Proteomes" id="UP001630127"/>
    </source>
</evidence>
<sequence length="122" mass="13657">MAPPPRVEIISKEFIKPYSPTKDGLKQHKLPLLDQLQVPTYIPLVFFYENVHSSPSFSQRSQLLKQSLSKVLTKFYPLAGTLKDNLLVDCNDSGALYVEAQVHALLSEATDQDGNAKIEEVN</sequence>
<evidence type="ECO:0000256" key="1">
    <source>
        <dbReference type="ARBA" id="ARBA00009861"/>
    </source>
</evidence>
<dbReference type="AlphaFoldDB" id="A0ABD2YUE6"/>
<gene>
    <name evidence="6" type="ORF">ACH5RR_028833</name>
</gene>
<organism evidence="6 7">
    <name type="scientific">Cinchona calisaya</name>
    <dbReference type="NCBI Taxonomy" id="153742"/>
    <lineage>
        <taxon>Eukaryota</taxon>
        <taxon>Viridiplantae</taxon>
        <taxon>Streptophyta</taxon>
        <taxon>Embryophyta</taxon>
        <taxon>Tracheophyta</taxon>
        <taxon>Spermatophyta</taxon>
        <taxon>Magnoliopsida</taxon>
        <taxon>eudicotyledons</taxon>
        <taxon>Gunneridae</taxon>
        <taxon>Pentapetalae</taxon>
        <taxon>asterids</taxon>
        <taxon>lamiids</taxon>
        <taxon>Gentianales</taxon>
        <taxon>Rubiaceae</taxon>
        <taxon>Cinchonoideae</taxon>
        <taxon>Cinchoneae</taxon>
        <taxon>Cinchona</taxon>
    </lineage>
</organism>
<evidence type="ECO:0000256" key="2">
    <source>
        <dbReference type="ARBA" id="ARBA00011245"/>
    </source>
</evidence>
<protein>
    <submittedName>
        <fullName evidence="6">Uncharacterized protein</fullName>
    </submittedName>
</protein>
<dbReference type="Proteomes" id="UP001630127">
    <property type="component" value="Unassembled WGS sequence"/>
</dbReference>
<dbReference type="Pfam" id="PF02458">
    <property type="entry name" value="Transferase"/>
    <property type="match status" value="1"/>
</dbReference>
<dbReference type="InterPro" id="IPR023213">
    <property type="entry name" value="CAT-like_dom_sf"/>
</dbReference>
<keyword evidence="4" id="KW-0808">Transferase</keyword>
<comment type="caution">
    <text evidence="6">The sequence shown here is derived from an EMBL/GenBank/DDBJ whole genome shotgun (WGS) entry which is preliminary data.</text>
</comment>
<proteinExistence type="inferred from homology"/>
<keyword evidence="7" id="KW-1185">Reference proteome</keyword>
<dbReference type="PANTHER" id="PTHR31623">
    <property type="entry name" value="F21J9.9"/>
    <property type="match status" value="1"/>
</dbReference>
<comment type="similarity">
    <text evidence="1">Belongs to the plant acyltransferase family.</text>
</comment>
<evidence type="ECO:0000256" key="4">
    <source>
        <dbReference type="ARBA" id="ARBA00022679"/>
    </source>
</evidence>
<dbReference type="PANTHER" id="PTHR31623:SF110">
    <property type="entry name" value="VINORINE SYNTHASE-LIKE"/>
    <property type="match status" value="1"/>
</dbReference>
<dbReference type="GO" id="GO:0016746">
    <property type="term" value="F:acyltransferase activity"/>
    <property type="evidence" value="ECO:0007669"/>
    <property type="project" value="UniProtKB-KW"/>
</dbReference>
<dbReference type="EMBL" id="JBJUIK010000012">
    <property type="protein sequence ID" value="KAL3509432.1"/>
    <property type="molecule type" value="Genomic_DNA"/>
</dbReference>
<dbReference type="GO" id="GO:0009820">
    <property type="term" value="P:alkaloid metabolic process"/>
    <property type="evidence" value="ECO:0007669"/>
    <property type="project" value="UniProtKB-KW"/>
</dbReference>
<evidence type="ECO:0000256" key="3">
    <source>
        <dbReference type="ARBA" id="ARBA00022589"/>
    </source>
</evidence>
<evidence type="ECO:0000256" key="5">
    <source>
        <dbReference type="ARBA" id="ARBA00023315"/>
    </source>
</evidence>
<keyword evidence="5" id="KW-0012">Acyltransferase</keyword>
<keyword evidence="3" id="KW-0017">Alkaloid metabolism</keyword>
<dbReference type="Gene3D" id="3.30.559.10">
    <property type="entry name" value="Chloramphenicol acetyltransferase-like domain"/>
    <property type="match status" value="1"/>
</dbReference>
<comment type="subunit">
    <text evidence="2">Monomer.</text>
</comment>
<name>A0ABD2YUE6_9GENT</name>
<accession>A0ABD2YUE6</accession>
<evidence type="ECO:0000313" key="6">
    <source>
        <dbReference type="EMBL" id="KAL3509432.1"/>
    </source>
</evidence>